<dbReference type="Proteomes" id="UP000319771">
    <property type="component" value="Unassembled WGS sequence"/>
</dbReference>
<proteinExistence type="predicted"/>
<feature type="chain" id="PRO_5022165217" description="Lipoprotein" evidence="1">
    <location>
        <begin position="25"/>
        <end position="168"/>
    </location>
</feature>
<name>A0A538UAP9_UNCEI</name>
<evidence type="ECO:0000313" key="2">
    <source>
        <dbReference type="EMBL" id="TMQ72965.1"/>
    </source>
</evidence>
<feature type="signal peptide" evidence="1">
    <location>
        <begin position="1"/>
        <end position="24"/>
    </location>
</feature>
<protein>
    <recommendedName>
        <fullName evidence="4">Lipoprotein</fullName>
    </recommendedName>
</protein>
<evidence type="ECO:0008006" key="4">
    <source>
        <dbReference type="Google" id="ProtNLM"/>
    </source>
</evidence>
<dbReference type="PROSITE" id="PS51257">
    <property type="entry name" value="PROKAR_LIPOPROTEIN"/>
    <property type="match status" value="1"/>
</dbReference>
<dbReference type="EMBL" id="VBPB01000086">
    <property type="protein sequence ID" value="TMQ72965.1"/>
    <property type="molecule type" value="Genomic_DNA"/>
</dbReference>
<keyword evidence="1" id="KW-0732">Signal</keyword>
<accession>A0A538UAP9</accession>
<evidence type="ECO:0000313" key="3">
    <source>
        <dbReference type="Proteomes" id="UP000319771"/>
    </source>
</evidence>
<sequence length="168" mass="17908">MRRLRLGALAAAALIVAGCSGAPAPVPVVGAPVDIAKLAGEWGGDYRNDTNGRTGSIVFKLSAGADTAYGDVVMIPRQRPVERMPAQDPAQGLPVSRVPEVLSIAFVRAEGGAVRGRLVPYLDPECDCLVVTHFQGKVRGDLIEGTFDTRQAEDNKTLTGTWKVKRKR</sequence>
<dbReference type="AlphaFoldDB" id="A0A538UAP9"/>
<gene>
    <name evidence="2" type="ORF">E6K81_05930</name>
</gene>
<comment type="caution">
    <text evidence="2">The sequence shown here is derived from an EMBL/GenBank/DDBJ whole genome shotgun (WGS) entry which is preliminary data.</text>
</comment>
<evidence type="ECO:0000256" key="1">
    <source>
        <dbReference type="SAM" id="SignalP"/>
    </source>
</evidence>
<organism evidence="2 3">
    <name type="scientific">Eiseniibacteriota bacterium</name>
    <dbReference type="NCBI Taxonomy" id="2212470"/>
    <lineage>
        <taxon>Bacteria</taxon>
        <taxon>Candidatus Eiseniibacteriota</taxon>
    </lineage>
</organism>
<reference evidence="2 3" key="1">
    <citation type="journal article" date="2019" name="Nat. Microbiol.">
        <title>Mediterranean grassland soil C-N compound turnover is dependent on rainfall and depth, and is mediated by genomically divergent microorganisms.</title>
        <authorList>
            <person name="Diamond S."/>
            <person name="Andeer P.F."/>
            <person name="Li Z."/>
            <person name="Crits-Christoph A."/>
            <person name="Burstein D."/>
            <person name="Anantharaman K."/>
            <person name="Lane K.R."/>
            <person name="Thomas B.C."/>
            <person name="Pan C."/>
            <person name="Northen T.R."/>
            <person name="Banfield J.F."/>
        </authorList>
    </citation>
    <scope>NUCLEOTIDE SEQUENCE [LARGE SCALE GENOMIC DNA]</scope>
    <source>
        <strain evidence="2">WS_11</strain>
    </source>
</reference>